<keyword evidence="2 9" id="KW-0554">One-carbon metabolism</keyword>
<dbReference type="Proteomes" id="UP000647587">
    <property type="component" value="Unassembled WGS sequence"/>
</dbReference>
<comment type="function">
    <text evidence="9">Catalyzes the oxidation of 5,10-methylenetetrahydrofolate to 5,10-methenyltetrahydrofolate and then the hydrolysis of 5,10-methenyltetrahydrofolate to 10-formyltetrahydrofolate.</text>
</comment>
<dbReference type="Gene3D" id="3.40.50.720">
    <property type="entry name" value="NAD(P)-binding Rossmann-like Domain"/>
    <property type="match status" value="1"/>
</dbReference>
<comment type="subunit">
    <text evidence="9">Homodimer.</text>
</comment>
<organism evidence="12 13">
    <name type="scientific">Deinococcus malanensis</name>
    <dbReference type="NCBI Taxonomy" id="1706855"/>
    <lineage>
        <taxon>Bacteria</taxon>
        <taxon>Thermotogati</taxon>
        <taxon>Deinococcota</taxon>
        <taxon>Deinococci</taxon>
        <taxon>Deinococcales</taxon>
        <taxon>Deinococcaceae</taxon>
        <taxon>Deinococcus</taxon>
    </lineage>
</organism>
<name>A0ABQ2ET25_9DEIO</name>
<evidence type="ECO:0000256" key="3">
    <source>
        <dbReference type="ARBA" id="ARBA00022755"/>
    </source>
</evidence>
<comment type="caution">
    <text evidence="12">The sequence shown here is derived from an EMBL/GenBank/DDBJ whole genome shotgun (WGS) entry which is preliminary data.</text>
</comment>
<evidence type="ECO:0000313" key="13">
    <source>
        <dbReference type="Proteomes" id="UP000647587"/>
    </source>
</evidence>
<gene>
    <name evidence="9 12" type="primary">folD</name>
    <name evidence="12" type="ORF">GCM10008955_12780</name>
</gene>
<keyword evidence="4 9" id="KW-0378">Hydrolase</keyword>
<evidence type="ECO:0000256" key="4">
    <source>
        <dbReference type="ARBA" id="ARBA00022801"/>
    </source>
</evidence>
<evidence type="ECO:0000256" key="9">
    <source>
        <dbReference type="HAMAP-Rule" id="MF_01576"/>
    </source>
</evidence>
<evidence type="ECO:0000256" key="8">
    <source>
        <dbReference type="ARBA" id="ARBA00023268"/>
    </source>
</evidence>
<dbReference type="SUPFAM" id="SSF53223">
    <property type="entry name" value="Aminoacid dehydrogenase-like, N-terminal domain"/>
    <property type="match status" value="1"/>
</dbReference>
<keyword evidence="7 9" id="KW-0486">Methionine biosynthesis</keyword>
<dbReference type="PANTHER" id="PTHR48099">
    <property type="entry name" value="C-1-TETRAHYDROFOLATE SYNTHASE, CYTOPLASMIC-RELATED"/>
    <property type="match status" value="1"/>
</dbReference>
<evidence type="ECO:0000256" key="1">
    <source>
        <dbReference type="ARBA" id="ARBA00004777"/>
    </source>
</evidence>
<dbReference type="PANTHER" id="PTHR48099:SF5">
    <property type="entry name" value="C-1-TETRAHYDROFOLATE SYNTHASE, CYTOPLASMIC"/>
    <property type="match status" value="1"/>
</dbReference>
<dbReference type="EMBL" id="BMPP01000004">
    <property type="protein sequence ID" value="GGK20795.1"/>
    <property type="molecule type" value="Genomic_DNA"/>
</dbReference>
<dbReference type="EC" id="3.5.4.9" evidence="9"/>
<dbReference type="SUPFAM" id="SSF51735">
    <property type="entry name" value="NAD(P)-binding Rossmann-fold domains"/>
    <property type="match status" value="1"/>
</dbReference>
<dbReference type="CDD" id="cd01080">
    <property type="entry name" value="NAD_bind_m-THF_DH_Cyclohyd"/>
    <property type="match status" value="1"/>
</dbReference>
<feature type="binding site" evidence="9">
    <location>
        <position position="233"/>
    </location>
    <ligand>
        <name>NADP(+)</name>
        <dbReference type="ChEBI" id="CHEBI:58349"/>
    </ligand>
</feature>
<evidence type="ECO:0000256" key="6">
    <source>
        <dbReference type="ARBA" id="ARBA00023002"/>
    </source>
</evidence>
<dbReference type="InterPro" id="IPR000672">
    <property type="entry name" value="THF_DH/CycHdrlase"/>
</dbReference>
<dbReference type="InterPro" id="IPR020867">
    <property type="entry name" value="THF_DH/CycHdrlase_CS"/>
</dbReference>
<keyword evidence="3 9" id="KW-0658">Purine biosynthesis</keyword>
<dbReference type="NCBIfam" id="NF010770">
    <property type="entry name" value="PRK14173.1"/>
    <property type="match status" value="1"/>
</dbReference>
<comment type="catalytic activity">
    <reaction evidence="9">
        <text>(6R)-5,10-methylene-5,6,7,8-tetrahydrofolate + NADP(+) = (6R)-5,10-methenyltetrahydrofolate + NADPH</text>
        <dbReference type="Rhea" id="RHEA:22812"/>
        <dbReference type="ChEBI" id="CHEBI:15636"/>
        <dbReference type="ChEBI" id="CHEBI:57455"/>
        <dbReference type="ChEBI" id="CHEBI:57783"/>
        <dbReference type="ChEBI" id="CHEBI:58349"/>
        <dbReference type="EC" id="1.5.1.5"/>
    </reaction>
</comment>
<dbReference type="Gene3D" id="3.40.50.10860">
    <property type="entry name" value="Leucine Dehydrogenase, chain A, domain 1"/>
    <property type="match status" value="1"/>
</dbReference>
<reference evidence="13" key="1">
    <citation type="journal article" date="2019" name="Int. J. Syst. Evol. Microbiol.">
        <title>The Global Catalogue of Microorganisms (GCM) 10K type strain sequencing project: providing services to taxonomists for standard genome sequencing and annotation.</title>
        <authorList>
            <consortium name="The Broad Institute Genomics Platform"/>
            <consortium name="The Broad Institute Genome Sequencing Center for Infectious Disease"/>
            <person name="Wu L."/>
            <person name="Ma J."/>
        </authorList>
    </citation>
    <scope>NUCLEOTIDE SEQUENCE [LARGE SCALE GENOMIC DNA]</scope>
    <source>
        <strain evidence="13">JCM 30331</strain>
    </source>
</reference>
<proteinExistence type="inferred from homology"/>
<keyword evidence="9" id="KW-0028">Amino-acid biosynthesis</keyword>
<feature type="domain" description="Tetrahydrofolate dehydrogenase/cyclohydrolase NAD(P)-binding" evidence="11">
    <location>
        <begin position="141"/>
        <end position="286"/>
    </location>
</feature>
<feature type="domain" description="Tetrahydrofolate dehydrogenase/cyclohydrolase catalytic" evidence="10">
    <location>
        <begin position="16"/>
        <end position="117"/>
    </location>
</feature>
<comment type="similarity">
    <text evidence="9">Belongs to the tetrahydrofolate dehydrogenase/cyclohydrolase family.</text>
</comment>
<evidence type="ECO:0000313" key="12">
    <source>
        <dbReference type="EMBL" id="GGK20795.1"/>
    </source>
</evidence>
<comment type="caution">
    <text evidence="9">Lacks conserved residue(s) required for the propagation of feature annotation.</text>
</comment>
<evidence type="ECO:0000259" key="11">
    <source>
        <dbReference type="Pfam" id="PF02882"/>
    </source>
</evidence>
<dbReference type="HAMAP" id="MF_01576">
    <property type="entry name" value="THF_DHG_CYH"/>
    <property type="match status" value="1"/>
</dbReference>
<evidence type="ECO:0000256" key="7">
    <source>
        <dbReference type="ARBA" id="ARBA00023167"/>
    </source>
</evidence>
<sequence>MGARVLAGASAAGALLTQASRRASSLSIRPHLVLIRAGTDPASLSYIRGKQRQAEITGLRTTVHALPESVTLPELLTLLATLNADSGVHGILVQLPLPPHLPVAPLHEAVDPRKDVDGFHPLNVGRLWSGTRAVDAPVLAPCTPLGVLALLRHHGIPVAGRRAVVVGRSDIVGRPMAAVLLGADATVTVVHRRSTDLAALTREADVLVVAAGQPWLITADMVRPGATVVDVGIHRISGEGQPVRLTGDVHPEVAGVAGALTPVPGGVGPLTVAQLMLNTVLAAERQVNWNVV</sequence>
<comment type="catalytic activity">
    <reaction evidence="9">
        <text>(6R)-5,10-methenyltetrahydrofolate + H2O = (6R)-10-formyltetrahydrofolate + H(+)</text>
        <dbReference type="Rhea" id="RHEA:23700"/>
        <dbReference type="ChEBI" id="CHEBI:15377"/>
        <dbReference type="ChEBI" id="CHEBI:15378"/>
        <dbReference type="ChEBI" id="CHEBI:57455"/>
        <dbReference type="ChEBI" id="CHEBI:195366"/>
        <dbReference type="EC" id="3.5.4.9"/>
    </reaction>
</comment>
<dbReference type="InterPro" id="IPR020630">
    <property type="entry name" value="THF_DH/CycHdrlase_cat_dom"/>
</dbReference>
<dbReference type="RefSeq" id="WP_189005613.1">
    <property type="nucleotide sequence ID" value="NZ_BMPP01000004.1"/>
</dbReference>
<dbReference type="PROSITE" id="PS00766">
    <property type="entry name" value="THF_DHG_CYH_1"/>
    <property type="match status" value="1"/>
</dbReference>
<keyword evidence="6 9" id="KW-0560">Oxidoreductase</keyword>
<dbReference type="InterPro" id="IPR020631">
    <property type="entry name" value="THF_DH/CycHdrlase_NAD-bd_dom"/>
</dbReference>
<accession>A0ABQ2ET25</accession>
<evidence type="ECO:0000256" key="5">
    <source>
        <dbReference type="ARBA" id="ARBA00022857"/>
    </source>
</evidence>
<dbReference type="Pfam" id="PF02882">
    <property type="entry name" value="THF_DHG_CYH_C"/>
    <property type="match status" value="1"/>
</dbReference>
<feature type="binding site" evidence="9">
    <location>
        <begin position="167"/>
        <end position="169"/>
    </location>
    <ligand>
        <name>NADP(+)</name>
        <dbReference type="ChEBI" id="CHEBI:58349"/>
    </ligand>
</feature>
<keyword evidence="13" id="KW-1185">Reference proteome</keyword>
<dbReference type="InterPro" id="IPR036291">
    <property type="entry name" value="NAD(P)-bd_dom_sf"/>
</dbReference>
<dbReference type="PRINTS" id="PR00085">
    <property type="entry name" value="THFDHDRGNASE"/>
</dbReference>
<evidence type="ECO:0000259" key="10">
    <source>
        <dbReference type="Pfam" id="PF00763"/>
    </source>
</evidence>
<comment type="pathway">
    <text evidence="1 9">One-carbon metabolism; tetrahydrofolate interconversion.</text>
</comment>
<keyword evidence="5 9" id="KW-0521">NADP</keyword>
<keyword evidence="8 9" id="KW-0511">Multifunctional enzyme</keyword>
<evidence type="ECO:0000256" key="2">
    <source>
        <dbReference type="ARBA" id="ARBA00022563"/>
    </source>
</evidence>
<protein>
    <recommendedName>
        <fullName evidence="9">Bifunctional protein FolD</fullName>
    </recommendedName>
    <domain>
        <recommendedName>
            <fullName evidence="9">Methylenetetrahydrofolate dehydrogenase</fullName>
            <ecNumber evidence="9">1.5.1.5</ecNumber>
        </recommendedName>
    </domain>
    <domain>
        <recommendedName>
            <fullName evidence="9">Methenyltetrahydrofolate cyclohydrolase</fullName>
            <ecNumber evidence="9">3.5.4.9</ecNumber>
        </recommendedName>
    </domain>
</protein>
<dbReference type="EC" id="1.5.1.5" evidence="9"/>
<keyword evidence="9" id="KW-0368">Histidine biosynthesis</keyword>
<dbReference type="Pfam" id="PF00763">
    <property type="entry name" value="THF_DHG_CYH"/>
    <property type="match status" value="1"/>
</dbReference>
<dbReference type="InterPro" id="IPR046346">
    <property type="entry name" value="Aminoacid_DH-like_N_sf"/>
</dbReference>